<feature type="transmembrane region" description="Helical" evidence="1">
    <location>
        <begin position="43"/>
        <end position="61"/>
    </location>
</feature>
<dbReference type="RefSeq" id="WP_069156017.1">
    <property type="nucleotide sequence ID" value="NZ_MCGI01000001.1"/>
</dbReference>
<feature type="transmembrane region" description="Helical" evidence="1">
    <location>
        <begin position="116"/>
        <end position="139"/>
    </location>
</feature>
<reference evidence="2 3" key="1">
    <citation type="submission" date="2016-07" db="EMBL/GenBank/DDBJ databases">
        <title>Characterization of isolates of Eisenbergiella tayi derived from blood cultures, using whole genome sequencing.</title>
        <authorList>
            <person name="Burdz T."/>
            <person name="Wiebe D."/>
            <person name="Huynh C."/>
            <person name="Bernard K."/>
        </authorList>
    </citation>
    <scope>NUCLEOTIDE SEQUENCE [LARGE SCALE GENOMIC DNA]</scope>
    <source>
        <strain evidence="2 3">NML 120489</strain>
    </source>
</reference>
<feature type="transmembrane region" description="Helical" evidence="1">
    <location>
        <begin position="305"/>
        <end position="323"/>
    </location>
</feature>
<accession>A0A1E3AXD0</accession>
<feature type="transmembrane region" description="Helical" evidence="1">
    <location>
        <begin position="232"/>
        <end position="252"/>
    </location>
</feature>
<proteinExistence type="predicted"/>
<name>A0A1E3AXD0_9FIRM</name>
<feature type="transmembrane region" description="Helical" evidence="1">
    <location>
        <begin position="67"/>
        <end position="84"/>
    </location>
</feature>
<dbReference type="EMBL" id="MCGI01000001">
    <property type="protein sequence ID" value="ODM13370.1"/>
    <property type="molecule type" value="Genomic_DNA"/>
</dbReference>
<feature type="transmembrane region" description="Helical" evidence="1">
    <location>
        <begin position="91"/>
        <end position="110"/>
    </location>
</feature>
<organism evidence="2 3">
    <name type="scientific">Eisenbergiella tayi</name>
    <dbReference type="NCBI Taxonomy" id="1432052"/>
    <lineage>
        <taxon>Bacteria</taxon>
        <taxon>Bacillati</taxon>
        <taxon>Bacillota</taxon>
        <taxon>Clostridia</taxon>
        <taxon>Lachnospirales</taxon>
        <taxon>Lachnospiraceae</taxon>
        <taxon>Eisenbergiella</taxon>
    </lineage>
</organism>
<gene>
    <name evidence="2" type="ORF">BEH84_01085</name>
</gene>
<keyword evidence="1" id="KW-0472">Membrane</keyword>
<comment type="caution">
    <text evidence="2">The sequence shown here is derived from an EMBL/GenBank/DDBJ whole genome shotgun (WGS) entry which is preliminary data.</text>
</comment>
<dbReference type="GeneID" id="93299587"/>
<feature type="transmembrane region" description="Helical" evidence="1">
    <location>
        <begin position="335"/>
        <end position="353"/>
    </location>
</feature>
<evidence type="ECO:0000313" key="2">
    <source>
        <dbReference type="EMBL" id="ODM13370.1"/>
    </source>
</evidence>
<dbReference type="AlphaFoldDB" id="A0A1E3AXD0"/>
<feature type="transmembrane region" description="Helical" evidence="1">
    <location>
        <begin position="197"/>
        <end position="220"/>
    </location>
</feature>
<dbReference type="Proteomes" id="UP000095003">
    <property type="component" value="Unassembled WGS sequence"/>
</dbReference>
<evidence type="ECO:0000313" key="3">
    <source>
        <dbReference type="Proteomes" id="UP000095003"/>
    </source>
</evidence>
<feature type="transmembrane region" description="Helical" evidence="1">
    <location>
        <begin position="424"/>
        <end position="443"/>
    </location>
</feature>
<sequence length="541" mass="61382">MSSVNQIKKSTYITLRIDEACYYLFWMIMLFAKGIGLYEGMQLYNICLILAFIFLGIKLVLTEYKVVDILWMLPLALFGVWIFLHSKDKSALILIALIIGLKNIDIIRVFKIGALFWGSCFAYMILRTLAGGYTGPILAHEKLGLGPILRWSLGYTHPNVLHITYVVLSAFILYIWNQKPRRQWKITGWLMLGNLYIFLYSVSFTGFLLEVLLLLFNLYLSNRKEVFRLERIFLQCVFPICILFSLVGAMVLDGDGKLFGLINNALNNRYLATRVYIEQLGINLWGTNVPGIGGFAIDCSYTEALMSYGLVFFTIIIVGYMLTIHDMVRNNKWSGLAIMLSLLVAGVSEPFLFNTSFKNLTVLFIGQYLFGTMGKNSKILNIRGMDRKVPLLSNCNREYYIEIGWAVKILRFFVRTAVRFSGKLTLFMFFSFIVCSLLGAKFVDRPDSIYIGIGSTDCGAREEKYIDMKALPETFNSIVYEYPGPEGAMYEFDGNMLKMEYARKVISSGIWGTLGITLVVLIIITAIAYSSGEKNGKKIDG</sequence>
<feature type="transmembrane region" description="Helical" evidence="1">
    <location>
        <begin position="20"/>
        <end position="38"/>
    </location>
</feature>
<evidence type="ECO:0000256" key="1">
    <source>
        <dbReference type="SAM" id="Phobius"/>
    </source>
</evidence>
<keyword evidence="1" id="KW-1133">Transmembrane helix</keyword>
<protein>
    <submittedName>
        <fullName evidence="2">Uncharacterized protein</fullName>
    </submittedName>
</protein>
<feature type="transmembrane region" description="Helical" evidence="1">
    <location>
        <begin position="505"/>
        <end position="529"/>
    </location>
</feature>
<feature type="transmembrane region" description="Helical" evidence="1">
    <location>
        <begin position="160"/>
        <end position="177"/>
    </location>
</feature>
<keyword evidence="1" id="KW-0812">Transmembrane</keyword>